<accession>C6SZN8</accession>
<organism evidence="2">
    <name type="scientific">Glycine max</name>
    <name type="common">Soybean</name>
    <name type="synonym">Glycine hispida</name>
    <dbReference type="NCBI Taxonomy" id="3847"/>
    <lineage>
        <taxon>Eukaryota</taxon>
        <taxon>Viridiplantae</taxon>
        <taxon>Streptophyta</taxon>
        <taxon>Embryophyta</taxon>
        <taxon>Tracheophyta</taxon>
        <taxon>Spermatophyta</taxon>
        <taxon>Magnoliopsida</taxon>
        <taxon>eudicotyledons</taxon>
        <taxon>Gunneridae</taxon>
        <taxon>Pentapetalae</taxon>
        <taxon>rosids</taxon>
        <taxon>fabids</taxon>
        <taxon>Fabales</taxon>
        <taxon>Fabaceae</taxon>
        <taxon>Papilionoideae</taxon>
        <taxon>50 kb inversion clade</taxon>
        <taxon>NPAAA clade</taxon>
        <taxon>indigoferoid/millettioid clade</taxon>
        <taxon>Phaseoleae</taxon>
        <taxon>Glycine</taxon>
        <taxon>Glycine subgen. Soja</taxon>
    </lineage>
</organism>
<proteinExistence type="evidence at transcript level"/>
<feature type="transmembrane region" description="Helical" evidence="1">
    <location>
        <begin position="116"/>
        <end position="142"/>
    </location>
</feature>
<dbReference type="AlphaFoldDB" id="C6SZN8"/>
<dbReference type="EMBL" id="BT090640">
    <property type="protein sequence ID" value="ACU14711.1"/>
    <property type="molecule type" value="mRNA"/>
</dbReference>
<keyword evidence="1" id="KW-0812">Transmembrane</keyword>
<evidence type="ECO:0000313" key="2">
    <source>
        <dbReference type="EMBL" id="ACU14711.1"/>
    </source>
</evidence>
<protein>
    <submittedName>
        <fullName evidence="2">Uncharacterized protein</fullName>
    </submittedName>
</protein>
<name>C6SZN8_SOYBN</name>
<evidence type="ECO:0000256" key="1">
    <source>
        <dbReference type="SAM" id="Phobius"/>
    </source>
</evidence>
<keyword evidence="1" id="KW-0472">Membrane</keyword>
<sequence>MPFRYTAKIENIHLINPKFSETHSLASELCDSLGAFGDSVLGELAGENKTNGGLDLARGDGRLLVVAREPGRFLSELLEDVVDEAVHDPHGFAGDPDVRVHLLQHLEYVDLVRLHALLVSLLLLLLARGGFLWDLLLGFCFLRRSLLRGLLLRRFLLSLGHGLGKE</sequence>
<reference evidence="2" key="1">
    <citation type="submission" date="2009-08" db="EMBL/GenBank/DDBJ databases">
        <authorList>
            <person name="Cheung F."/>
            <person name="Xiao Y."/>
            <person name="Chan A."/>
            <person name="Moskal W."/>
            <person name="Town C.D."/>
        </authorList>
    </citation>
    <scope>NUCLEOTIDE SEQUENCE</scope>
</reference>
<keyword evidence="1" id="KW-1133">Transmembrane helix</keyword>